<evidence type="ECO:0000313" key="2">
    <source>
        <dbReference type="EMBL" id="SFK72950.1"/>
    </source>
</evidence>
<name>A0A1I4BWZ2_9PROT</name>
<dbReference type="InterPro" id="IPR000639">
    <property type="entry name" value="Epox_hydrolase-like"/>
</dbReference>
<sequence length="264" mass="27783">MLIRTPDGVTLSADLLGAPGARTVCLVHSLGADSGMWAEQVPVLLAAGHRVLRIDLRGHGGSGATAGAYTMAMLGDDLAFMLRRLDLGPVDYVGLSLGGMSGQALALDHPGLLRSIVICDALPESLPNADAIWGPRLAAVRAAGSVQPVAQGTIERWLTPAFQAANPARWAEILATIEATTADGYCGCVEAIMRFSHVARLPSLAIPTLVLCGEDDHAVPPAEGQRIASLVPDGRFISIPEARHLPNVEKPGDFNRVLLEWLGR</sequence>
<protein>
    <submittedName>
        <fullName evidence="2">3-oxoadipate enol-lactonase</fullName>
    </submittedName>
</protein>
<dbReference type="Gene3D" id="3.40.50.1820">
    <property type="entry name" value="alpha/beta hydrolase"/>
    <property type="match status" value="1"/>
</dbReference>
<dbReference type="InterPro" id="IPR050228">
    <property type="entry name" value="Carboxylesterase_BioH"/>
</dbReference>
<evidence type="ECO:0000259" key="1">
    <source>
        <dbReference type="Pfam" id="PF00561"/>
    </source>
</evidence>
<dbReference type="SUPFAM" id="SSF53474">
    <property type="entry name" value="alpha/beta-Hydrolases"/>
    <property type="match status" value="1"/>
</dbReference>
<keyword evidence="3" id="KW-1185">Reference proteome</keyword>
<evidence type="ECO:0000313" key="3">
    <source>
        <dbReference type="Proteomes" id="UP000199473"/>
    </source>
</evidence>
<dbReference type="PANTHER" id="PTHR43194:SF2">
    <property type="entry name" value="PEROXISOMAL MEMBRANE PROTEIN LPX1"/>
    <property type="match status" value="1"/>
</dbReference>
<dbReference type="PANTHER" id="PTHR43194">
    <property type="entry name" value="HYDROLASE ALPHA/BETA FOLD FAMILY"/>
    <property type="match status" value="1"/>
</dbReference>
<dbReference type="PRINTS" id="PR00111">
    <property type="entry name" value="ABHYDROLASE"/>
</dbReference>
<reference evidence="2 3" key="1">
    <citation type="submission" date="2016-10" db="EMBL/GenBank/DDBJ databases">
        <authorList>
            <person name="de Groot N.N."/>
        </authorList>
    </citation>
    <scope>NUCLEOTIDE SEQUENCE [LARGE SCALE GENOMIC DNA]</scope>
    <source>
        <strain evidence="2 3">DSM 19981</strain>
    </source>
</reference>
<dbReference type="InterPro" id="IPR029058">
    <property type="entry name" value="AB_hydrolase_fold"/>
</dbReference>
<organism evidence="2 3">
    <name type="scientific">Falsiroseomonas stagni DSM 19981</name>
    <dbReference type="NCBI Taxonomy" id="1123062"/>
    <lineage>
        <taxon>Bacteria</taxon>
        <taxon>Pseudomonadati</taxon>
        <taxon>Pseudomonadota</taxon>
        <taxon>Alphaproteobacteria</taxon>
        <taxon>Acetobacterales</taxon>
        <taxon>Roseomonadaceae</taxon>
        <taxon>Falsiroseomonas</taxon>
    </lineage>
</organism>
<dbReference type="RefSeq" id="WP_092961035.1">
    <property type="nucleotide sequence ID" value="NZ_FOSQ01000006.1"/>
</dbReference>
<dbReference type="EMBL" id="FOSQ01000006">
    <property type="protein sequence ID" value="SFK72950.1"/>
    <property type="molecule type" value="Genomic_DNA"/>
</dbReference>
<dbReference type="Pfam" id="PF00561">
    <property type="entry name" value="Abhydrolase_1"/>
    <property type="match status" value="1"/>
</dbReference>
<gene>
    <name evidence="2" type="ORF">SAMN02745775_106195</name>
</gene>
<dbReference type="Proteomes" id="UP000199473">
    <property type="component" value="Unassembled WGS sequence"/>
</dbReference>
<accession>A0A1I4BWZ2</accession>
<dbReference type="STRING" id="1123062.SAMN02745775_106195"/>
<feature type="domain" description="AB hydrolase-1" evidence="1">
    <location>
        <begin position="23"/>
        <end position="251"/>
    </location>
</feature>
<dbReference type="OrthoDB" id="9801400at2"/>
<dbReference type="GO" id="GO:0003824">
    <property type="term" value="F:catalytic activity"/>
    <property type="evidence" value="ECO:0007669"/>
    <property type="project" value="InterPro"/>
</dbReference>
<dbReference type="PRINTS" id="PR00412">
    <property type="entry name" value="EPOXHYDRLASE"/>
</dbReference>
<proteinExistence type="predicted"/>
<dbReference type="AlphaFoldDB" id="A0A1I4BWZ2"/>
<dbReference type="InterPro" id="IPR000073">
    <property type="entry name" value="AB_hydrolase_1"/>
</dbReference>